<dbReference type="SUPFAM" id="SSF158446">
    <property type="entry name" value="IVS-encoded protein-like"/>
    <property type="match status" value="1"/>
</dbReference>
<comment type="caution">
    <text evidence="1">The sequence shown here is derived from an EMBL/GenBank/DDBJ whole genome shotgun (WGS) entry which is preliminary data.</text>
</comment>
<reference evidence="1 2" key="1">
    <citation type="submission" date="2019-02" db="EMBL/GenBank/DDBJ databases">
        <title>Deep-cultivation of Planctomycetes and their phenomic and genomic characterization uncovers novel biology.</title>
        <authorList>
            <person name="Wiegand S."/>
            <person name="Jogler M."/>
            <person name="Boedeker C."/>
            <person name="Pinto D."/>
            <person name="Vollmers J."/>
            <person name="Rivas-Marin E."/>
            <person name="Kohn T."/>
            <person name="Peeters S.H."/>
            <person name="Heuer A."/>
            <person name="Rast P."/>
            <person name="Oberbeckmann S."/>
            <person name="Bunk B."/>
            <person name="Jeske O."/>
            <person name="Meyerdierks A."/>
            <person name="Storesund J.E."/>
            <person name="Kallscheuer N."/>
            <person name="Luecker S."/>
            <person name="Lage O.M."/>
            <person name="Pohl T."/>
            <person name="Merkel B.J."/>
            <person name="Hornburger P."/>
            <person name="Mueller R.-W."/>
            <person name="Bruemmer F."/>
            <person name="Labrenz M."/>
            <person name="Spormann A.M."/>
            <person name="Op Den Camp H."/>
            <person name="Overmann J."/>
            <person name="Amann R."/>
            <person name="Jetten M.S.M."/>
            <person name="Mascher T."/>
            <person name="Medema M.H."/>
            <person name="Devos D.P."/>
            <person name="Kaster A.-K."/>
            <person name="Ovreas L."/>
            <person name="Rohde M."/>
            <person name="Galperin M.Y."/>
            <person name="Jogler C."/>
        </authorList>
    </citation>
    <scope>NUCLEOTIDE SEQUENCE [LARGE SCALE GENOMIC DNA]</scope>
    <source>
        <strain evidence="1 2">Pla100</strain>
    </source>
</reference>
<keyword evidence="2" id="KW-1185">Reference proteome</keyword>
<proteinExistence type="predicted"/>
<dbReference type="OrthoDB" id="276165at2"/>
<name>A0A5C6A2T3_9BACT</name>
<accession>A0A5C6A2T3</accession>
<dbReference type="PANTHER" id="PTHR38471:SF2">
    <property type="entry name" value="FOUR HELIX BUNDLE PROTEIN"/>
    <property type="match status" value="1"/>
</dbReference>
<organism evidence="1 2">
    <name type="scientific">Neorhodopirellula pilleata</name>
    <dbReference type="NCBI Taxonomy" id="2714738"/>
    <lineage>
        <taxon>Bacteria</taxon>
        <taxon>Pseudomonadati</taxon>
        <taxon>Planctomycetota</taxon>
        <taxon>Planctomycetia</taxon>
        <taxon>Pirellulales</taxon>
        <taxon>Pirellulaceae</taxon>
        <taxon>Neorhodopirellula</taxon>
    </lineage>
</organism>
<dbReference type="RefSeq" id="WP_146579478.1">
    <property type="nucleotide sequence ID" value="NZ_SJPM01000009.1"/>
</dbReference>
<protein>
    <recommendedName>
        <fullName evidence="3">Four helix bundle protein</fullName>
    </recommendedName>
</protein>
<evidence type="ECO:0000313" key="1">
    <source>
        <dbReference type="EMBL" id="TWT93670.1"/>
    </source>
</evidence>
<dbReference type="NCBIfam" id="TIGR02436">
    <property type="entry name" value="four helix bundle protein"/>
    <property type="match status" value="1"/>
</dbReference>
<dbReference type="PANTHER" id="PTHR38471">
    <property type="entry name" value="FOUR HELIX BUNDLE PROTEIN"/>
    <property type="match status" value="1"/>
</dbReference>
<gene>
    <name evidence="1" type="ORF">Pla100_41880</name>
</gene>
<dbReference type="Proteomes" id="UP000316213">
    <property type="component" value="Unassembled WGS sequence"/>
</dbReference>
<dbReference type="AlphaFoldDB" id="A0A5C6A2T3"/>
<dbReference type="InterPro" id="IPR012657">
    <property type="entry name" value="23S_rRNA-intervening_sequence"/>
</dbReference>
<dbReference type="Pfam" id="PF05635">
    <property type="entry name" value="23S_rRNA_IVP"/>
    <property type="match status" value="1"/>
</dbReference>
<dbReference type="InterPro" id="IPR036583">
    <property type="entry name" value="23S_rRNA_IVS_sf"/>
</dbReference>
<evidence type="ECO:0000313" key="2">
    <source>
        <dbReference type="Proteomes" id="UP000316213"/>
    </source>
</evidence>
<sequence length="121" mass="13944">MKNFRELRVWEKSHEFVLALYSCTRQFPSEERYGLTSQIRRAAVSVPSNIAEGCGRSGDNELARFCDIAMGSASETEYQLLLAKDLGYLDHQTYQTLESQLISVRRMLNSFIRTLRNQKSD</sequence>
<evidence type="ECO:0008006" key="3">
    <source>
        <dbReference type="Google" id="ProtNLM"/>
    </source>
</evidence>
<dbReference type="EMBL" id="SJPM01000009">
    <property type="protein sequence ID" value="TWT93670.1"/>
    <property type="molecule type" value="Genomic_DNA"/>
</dbReference>
<dbReference type="Gene3D" id="1.20.1440.60">
    <property type="entry name" value="23S rRNA-intervening sequence"/>
    <property type="match status" value="1"/>
</dbReference>
<dbReference type="CDD" id="cd16377">
    <property type="entry name" value="23S_rRNA_IVP_like"/>
    <property type="match status" value="1"/>
</dbReference>